<keyword evidence="2" id="KW-1185">Reference proteome</keyword>
<comment type="caution">
    <text evidence="1">The sequence shown here is derived from an EMBL/GenBank/DDBJ whole genome shotgun (WGS) entry which is preliminary data.</text>
</comment>
<proteinExistence type="predicted"/>
<gene>
    <name evidence="1" type="ORF">ACFS6H_04220</name>
</gene>
<accession>A0ABW6A0T7</accession>
<evidence type="ECO:0000313" key="2">
    <source>
        <dbReference type="Proteomes" id="UP001597511"/>
    </source>
</evidence>
<organism evidence="1 2">
    <name type="scientific">Terrimonas rubra</name>
    <dbReference type="NCBI Taxonomy" id="1035890"/>
    <lineage>
        <taxon>Bacteria</taxon>
        <taxon>Pseudomonadati</taxon>
        <taxon>Bacteroidota</taxon>
        <taxon>Chitinophagia</taxon>
        <taxon>Chitinophagales</taxon>
        <taxon>Chitinophagaceae</taxon>
        <taxon>Terrimonas</taxon>
    </lineage>
</organism>
<protein>
    <submittedName>
        <fullName evidence="1">Uncharacterized protein</fullName>
    </submittedName>
</protein>
<reference evidence="2" key="1">
    <citation type="journal article" date="2019" name="Int. J. Syst. Evol. Microbiol.">
        <title>The Global Catalogue of Microorganisms (GCM) 10K type strain sequencing project: providing services to taxonomists for standard genome sequencing and annotation.</title>
        <authorList>
            <consortium name="The Broad Institute Genomics Platform"/>
            <consortium name="The Broad Institute Genome Sequencing Center for Infectious Disease"/>
            <person name="Wu L."/>
            <person name="Ma J."/>
        </authorList>
    </citation>
    <scope>NUCLEOTIDE SEQUENCE [LARGE SCALE GENOMIC DNA]</scope>
    <source>
        <strain evidence="2">KCTC 23299</strain>
    </source>
</reference>
<sequence length="297" mass="33841">MSIFPKRTIPGSTVTIHWNFNTVHITDAHVLPYVRIGVQSPDGITTILFEQHVLGFPAIRPQLVPDAKKLFYLNKNTPLLVLADYLSTHHKREQLVQILQNIQAGRHYYFTYTLPEYAAPGKYKLISEVHNNGNIKYSNTAPDDFFFVEKITVDEHKIINHSPEPAPVKIVSYQPGEKLLPENITVFEMQPKEMIPVSAFPDNSFLLYNEERITLPLQHPLSVRCIRNQQGLCLPKDDTIHVLLPDETAYTLEGAGKSIWERADGFATREELSAAGNVPVYQEMVDNRLIIEIKTEK</sequence>
<evidence type="ECO:0000313" key="1">
    <source>
        <dbReference type="EMBL" id="MFD2918904.1"/>
    </source>
</evidence>
<dbReference type="EMBL" id="JBHUOZ010000001">
    <property type="protein sequence ID" value="MFD2918904.1"/>
    <property type="molecule type" value="Genomic_DNA"/>
</dbReference>
<dbReference type="Proteomes" id="UP001597511">
    <property type="component" value="Unassembled WGS sequence"/>
</dbReference>
<dbReference type="RefSeq" id="WP_386095539.1">
    <property type="nucleotide sequence ID" value="NZ_JBHUOZ010000001.1"/>
</dbReference>
<name>A0ABW6A0T7_9BACT</name>